<name>A0A8H3CZK0_9AGAM</name>
<comment type="caution">
    <text evidence="2">The sequence shown here is derived from an EMBL/GenBank/DDBJ whole genome shotgun (WGS) entry which is preliminary data.</text>
</comment>
<dbReference type="AlphaFoldDB" id="A0A8H3CZK0"/>
<evidence type="ECO:0000313" key="2">
    <source>
        <dbReference type="EMBL" id="CAE6502980.1"/>
    </source>
</evidence>
<dbReference type="Proteomes" id="UP000663831">
    <property type="component" value="Unassembled WGS sequence"/>
</dbReference>
<proteinExistence type="predicted"/>
<evidence type="ECO:0000313" key="3">
    <source>
        <dbReference type="Proteomes" id="UP000663831"/>
    </source>
</evidence>
<sequence length="393" mass="43876">MIEMTRAHSPNISLDTMTYSPPPLPDYLARNHTLEVITGVPTDEQVRSIHDTIRSVNSVSNVPALYDSQLSTQLAQYLFTVQMAVYRNEYLLNVFPGENTYTPPPIPSHIPISLEPVVGAPSDEELDAAHSAVRTLENLANSPFFDSGLNIKLSQHVFNIQFARYIHDSNQGQFTRPEPPRPPPQTSANEQPIIDSGHINNLADNQSSQGVTEPGLNPVNYPKAPSSPVGLEPTLLPQPNDKLDKIYDAQLDTNRLLSSSEELLKDIRRTLVTTYLKAHLVHCFLFGTHLTAISLKGIDKMRQANSTHSNDIMNEKGEQPWMHRLENICTHWVGGTRKLNRSIVGEELARYLKFYKIGAELIDDDVGNIKSGKEADAQQLLAYYLVNVRLPVS</sequence>
<gene>
    <name evidence="2" type="ORF">RDB_LOCUS121449</name>
</gene>
<organism evidence="2 3">
    <name type="scientific">Rhizoctonia solani</name>
    <dbReference type="NCBI Taxonomy" id="456999"/>
    <lineage>
        <taxon>Eukaryota</taxon>
        <taxon>Fungi</taxon>
        <taxon>Dikarya</taxon>
        <taxon>Basidiomycota</taxon>
        <taxon>Agaricomycotina</taxon>
        <taxon>Agaricomycetes</taxon>
        <taxon>Cantharellales</taxon>
        <taxon>Ceratobasidiaceae</taxon>
        <taxon>Rhizoctonia</taxon>
    </lineage>
</organism>
<evidence type="ECO:0000256" key="1">
    <source>
        <dbReference type="SAM" id="MobiDB-lite"/>
    </source>
</evidence>
<feature type="region of interest" description="Disordered" evidence="1">
    <location>
        <begin position="170"/>
        <end position="238"/>
    </location>
</feature>
<feature type="compositionally biased region" description="Polar residues" evidence="1">
    <location>
        <begin position="198"/>
        <end position="211"/>
    </location>
</feature>
<accession>A0A8H3CZK0</accession>
<protein>
    <recommendedName>
        <fullName evidence="4">Laminin domain protein</fullName>
    </recommendedName>
</protein>
<evidence type="ECO:0008006" key="4">
    <source>
        <dbReference type="Google" id="ProtNLM"/>
    </source>
</evidence>
<reference evidence="2" key="1">
    <citation type="submission" date="2021-01" db="EMBL/GenBank/DDBJ databases">
        <authorList>
            <person name="Kaushik A."/>
        </authorList>
    </citation>
    <scope>NUCLEOTIDE SEQUENCE</scope>
    <source>
        <strain evidence="2">AG3-1AP</strain>
    </source>
</reference>
<dbReference type="EMBL" id="CAJMWV010004696">
    <property type="protein sequence ID" value="CAE6502980.1"/>
    <property type="molecule type" value="Genomic_DNA"/>
</dbReference>